<dbReference type="AlphaFoldDB" id="A0A1G6JQB3"/>
<dbReference type="EMBL" id="FMYL01000012">
    <property type="protein sequence ID" value="SDC20635.1"/>
    <property type="molecule type" value="Genomic_DNA"/>
</dbReference>
<gene>
    <name evidence="1" type="ORF">SAMN05421733_11215</name>
</gene>
<sequence length="32" mass="3618">MSDLKNNEAHQKALAHVIQHAEFNENTVSLID</sequence>
<name>A0A1G6JQB3_9GAMM</name>
<protein>
    <submittedName>
        <fullName evidence="1">Uncharacterized protein</fullName>
    </submittedName>
</protein>
<evidence type="ECO:0000313" key="2">
    <source>
        <dbReference type="Proteomes" id="UP000242501"/>
    </source>
</evidence>
<dbReference type="Proteomes" id="UP000242501">
    <property type="component" value="Unassembled WGS sequence"/>
</dbReference>
<keyword evidence="2" id="KW-1185">Reference proteome</keyword>
<reference evidence="2" key="1">
    <citation type="submission" date="2016-09" db="EMBL/GenBank/DDBJ databases">
        <authorList>
            <person name="Varghese N."/>
            <person name="Submissions S."/>
        </authorList>
    </citation>
    <scope>NUCLEOTIDE SEQUENCE [LARGE SCALE GENOMIC DNA]</scope>
    <source>
        <strain evidence="2">ANC 4422</strain>
    </source>
</reference>
<organism evidence="1 2">
    <name type="scientific">Acinetobacter boissieri</name>
    <dbReference type="NCBI Taxonomy" id="1219383"/>
    <lineage>
        <taxon>Bacteria</taxon>
        <taxon>Pseudomonadati</taxon>
        <taxon>Pseudomonadota</taxon>
        <taxon>Gammaproteobacteria</taxon>
        <taxon>Moraxellales</taxon>
        <taxon>Moraxellaceae</taxon>
        <taxon>Acinetobacter</taxon>
    </lineage>
</organism>
<accession>A0A1G6JQB3</accession>
<evidence type="ECO:0000313" key="1">
    <source>
        <dbReference type="EMBL" id="SDC20635.1"/>
    </source>
</evidence>
<proteinExistence type="predicted"/>